<feature type="compositionally biased region" description="Pro residues" evidence="1">
    <location>
        <begin position="1"/>
        <end position="14"/>
    </location>
</feature>
<feature type="compositionally biased region" description="Basic and acidic residues" evidence="1">
    <location>
        <begin position="433"/>
        <end position="453"/>
    </location>
</feature>
<reference evidence="2" key="1">
    <citation type="journal article" date="2020" name="Fungal Divers.">
        <title>Resolving the Mortierellaceae phylogeny through synthesis of multi-gene phylogenetics and phylogenomics.</title>
        <authorList>
            <person name="Vandepol N."/>
            <person name="Liber J."/>
            <person name="Desiro A."/>
            <person name="Na H."/>
            <person name="Kennedy M."/>
            <person name="Barry K."/>
            <person name="Grigoriev I.V."/>
            <person name="Miller A.N."/>
            <person name="O'Donnell K."/>
            <person name="Stajich J.E."/>
            <person name="Bonito G."/>
        </authorList>
    </citation>
    <scope>NUCLEOTIDE SEQUENCE</scope>
    <source>
        <strain evidence="2">NRRL 6426</strain>
    </source>
</reference>
<feature type="region of interest" description="Disordered" evidence="1">
    <location>
        <begin position="345"/>
        <end position="561"/>
    </location>
</feature>
<evidence type="ECO:0000256" key="1">
    <source>
        <dbReference type="SAM" id="MobiDB-lite"/>
    </source>
</evidence>
<accession>A0A9P5VDL9</accession>
<feature type="compositionally biased region" description="Low complexity" evidence="1">
    <location>
        <begin position="83"/>
        <end position="111"/>
    </location>
</feature>
<dbReference type="EMBL" id="JAAAUQ010000143">
    <property type="protein sequence ID" value="KAF9153968.1"/>
    <property type="molecule type" value="Genomic_DNA"/>
</dbReference>
<evidence type="ECO:0000313" key="3">
    <source>
        <dbReference type="Proteomes" id="UP000748756"/>
    </source>
</evidence>
<dbReference type="AlphaFoldDB" id="A0A9P5VDL9"/>
<feature type="compositionally biased region" description="Basic and acidic residues" evidence="1">
    <location>
        <begin position="122"/>
        <end position="142"/>
    </location>
</feature>
<feature type="region of interest" description="Disordered" evidence="1">
    <location>
        <begin position="1"/>
        <end position="25"/>
    </location>
</feature>
<feature type="compositionally biased region" description="Basic and acidic residues" evidence="1">
    <location>
        <begin position="410"/>
        <end position="422"/>
    </location>
</feature>
<dbReference type="PANTHER" id="PTHR35310">
    <property type="entry name" value="CELL WALL INTEGRITY/STRESS RESPONSE COMPONENT-LIKE PROTEIN"/>
    <property type="match status" value="1"/>
</dbReference>
<dbReference type="Proteomes" id="UP000748756">
    <property type="component" value="Unassembled WGS sequence"/>
</dbReference>
<sequence>MPCRAAPPPSPPPHSTQDLTPSPAALSNPLVYRLRTCCLQEFLPRVSLVQKSTPSLITPRPRSSPTQLSILFDSQDHNSNFDPHLSSHPHSSPSTSTHSPNSYSNSPLSHPHPQHPHANPLQHHDNNHQRQEHVHQEQHEEPYASPQQQQYPPNEEDRDPTNSLSAWQPPASSIQLTQLHSALAHRFLDWALSENILSLPSSKESGTAETNNTSTTATARATTTRAVSSDDTEGEQEEREQRERSIASAGQDWAAAHDLVWPEGDYYMAKKTFIREGVAHLKRGGRYIFVEPVLGPATSYLYPKWVDSEEDEEVESAATYEQQQQQEGYGAEDLLHDATATVDISSATSTDQSSSSSDSGNDASVQHSVASSLPTPAVPATASENEQDKDKDDDNVSNDQQHQQQEESAILDKEEGGRRENEKDEGEEDEEDKESHKEENEGAPRECQHHDETSNDVSSFSATNLEEDRAQEGLVTPLSPLSTSTTTTPLLGGMNGERIEKEETDDSSAATSPPSSTASATSTTATNSSTTSSSTSSSPSSSSSTRSSFEEAPSSPLQQHQSTEFLEPYSPLLDPSTDGQDQFEYGLYELRFIPKIQYLLPSQLLPSRQSFIVHLDEDRPTLASPVPAHSKRSECRCQLMMRKVLMHRDLLQVWPPIPPVRTLQERQQEAEEEARMMEIKQKVQLQTSNWRKTLQTQMVACR</sequence>
<comment type="caution">
    <text evidence="2">The sequence shown here is derived from an EMBL/GenBank/DDBJ whole genome shotgun (WGS) entry which is preliminary data.</text>
</comment>
<name>A0A9P5VDL9_9FUNG</name>
<gene>
    <name evidence="2" type="ORF">BG015_002227</name>
</gene>
<organism evidence="2 3">
    <name type="scientific">Linnemannia schmuckeri</name>
    <dbReference type="NCBI Taxonomy" id="64567"/>
    <lineage>
        <taxon>Eukaryota</taxon>
        <taxon>Fungi</taxon>
        <taxon>Fungi incertae sedis</taxon>
        <taxon>Mucoromycota</taxon>
        <taxon>Mortierellomycotina</taxon>
        <taxon>Mortierellomycetes</taxon>
        <taxon>Mortierellales</taxon>
        <taxon>Mortierellaceae</taxon>
        <taxon>Linnemannia</taxon>
    </lineage>
</organism>
<feature type="compositionally biased region" description="Low complexity" evidence="1">
    <location>
        <begin position="476"/>
        <end position="491"/>
    </location>
</feature>
<feature type="compositionally biased region" description="Low complexity" evidence="1">
    <location>
        <begin position="204"/>
        <end position="226"/>
    </location>
</feature>
<proteinExistence type="predicted"/>
<protein>
    <submittedName>
        <fullName evidence="2">Uncharacterized protein</fullName>
    </submittedName>
</protein>
<feature type="compositionally biased region" description="Low complexity" evidence="1">
    <location>
        <begin position="345"/>
        <end position="364"/>
    </location>
</feature>
<feature type="region of interest" description="Disordered" evidence="1">
    <location>
        <begin position="74"/>
        <end position="168"/>
    </location>
</feature>
<feature type="compositionally biased region" description="Polar residues" evidence="1">
    <location>
        <begin position="365"/>
        <end position="374"/>
    </location>
</feature>
<dbReference type="OrthoDB" id="2406746at2759"/>
<feature type="compositionally biased region" description="Low complexity" evidence="1">
    <location>
        <begin position="143"/>
        <end position="153"/>
    </location>
</feature>
<feature type="region of interest" description="Disordered" evidence="1">
    <location>
        <begin position="201"/>
        <end position="250"/>
    </location>
</feature>
<feature type="compositionally biased region" description="Polar residues" evidence="1">
    <location>
        <begin position="455"/>
        <end position="464"/>
    </location>
</feature>
<keyword evidence="3" id="KW-1185">Reference proteome</keyword>
<feature type="compositionally biased region" description="Acidic residues" evidence="1">
    <location>
        <begin position="423"/>
        <end position="432"/>
    </location>
</feature>
<dbReference type="PANTHER" id="PTHR35310:SF1">
    <property type="entry name" value="CELL WALL INTEGRITY_STRESS RESPONSE COMPONENT-LIKE PROTEIN"/>
    <property type="match status" value="1"/>
</dbReference>
<evidence type="ECO:0000313" key="2">
    <source>
        <dbReference type="EMBL" id="KAF9153968.1"/>
    </source>
</evidence>
<feature type="compositionally biased region" description="Low complexity" evidence="1">
    <location>
        <begin position="507"/>
        <end position="555"/>
    </location>
</feature>